<evidence type="ECO:0000313" key="4">
    <source>
        <dbReference type="Proteomes" id="UP000199448"/>
    </source>
</evidence>
<reference evidence="3 4" key="1">
    <citation type="submission" date="2016-10" db="EMBL/GenBank/DDBJ databases">
        <authorList>
            <person name="de Groot N.N."/>
        </authorList>
    </citation>
    <scope>NUCLEOTIDE SEQUENCE [LARGE SCALE GENOMIC DNA]</scope>
    <source>
        <strain evidence="3 4">DSM 23553</strain>
    </source>
</reference>
<evidence type="ECO:0000313" key="3">
    <source>
        <dbReference type="EMBL" id="SEF08982.1"/>
    </source>
</evidence>
<name>A0A1H5P4R4_9FLAO</name>
<evidence type="ECO:0000256" key="1">
    <source>
        <dbReference type="SAM" id="MobiDB-lite"/>
    </source>
</evidence>
<dbReference type="EMBL" id="FNUG01000009">
    <property type="protein sequence ID" value="SEF08982.1"/>
    <property type="molecule type" value="Genomic_DNA"/>
</dbReference>
<gene>
    <name evidence="3" type="ORF">SAMN04488034_10918</name>
</gene>
<feature type="transmembrane region" description="Helical" evidence="2">
    <location>
        <begin position="20"/>
        <end position="41"/>
    </location>
</feature>
<sequence>MSNIILMIFPQFIIDFDQSILLPTILSSTVLIALFVIGRFLDSLVERKRNTQEWYMKMVLEPHTKLIHEYFQNSIDQTKNFGDELTKNSSIENKMLLFEVFANDKRRVEFNFILLVSKPYPDTANNLTKFVNDLHDKCISFLDEGDYSLRKFEKLEKDLMSLKGDFFQEIYHPFRIKSTWKWIKNNYLLTLVVILFMFFMYIIGSNLKTKADQKDLPTSNSPISTEQFRQG</sequence>
<organism evidence="3 4">
    <name type="scientific">Salinimicrobium catena</name>
    <dbReference type="NCBI Taxonomy" id="390640"/>
    <lineage>
        <taxon>Bacteria</taxon>
        <taxon>Pseudomonadati</taxon>
        <taxon>Bacteroidota</taxon>
        <taxon>Flavobacteriia</taxon>
        <taxon>Flavobacteriales</taxon>
        <taxon>Flavobacteriaceae</taxon>
        <taxon>Salinimicrobium</taxon>
    </lineage>
</organism>
<proteinExistence type="predicted"/>
<dbReference type="STRING" id="390640.SAMN04488034_10918"/>
<keyword evidence="2" id="KW-0812">Transmembrane</keyword>
<feature type="transmembrane region" description="Helical" evidence="2">
    <location>
        <begin position="185"/>
        <end position="204"/>
    </location>
</feature>
<accession>A0A1H5P4R4</accession>
<evidence type="ECO:0000256" key="2">
    <source>
        <dbReference type="SAM" id="Phobius"/>
    </source>
</evidence>
<keyword evidence="4" id="KW-1185">Reference proteome</keyword>
<keyword evidence="2" id="KW-1133">Transmembrane helix</keyword>
<protein>
    <submittedName>
        <fullName evidence="3">Uncharacterized protein</fullName>
    </submittedName>
</protein>
<dbReference type="RefSeq" id="WP_093114060.1">
    <property type="nucleotide sequence ID" value="NZ_FNGG01000009.1"/>
</dbReference>
<dbReference type="AlphaFoldDB" id="A0A1H5P4R4"/>
<feature type="compositionally biased region" description="Polar residues" evidence="1">
    <location>
        <begin position="216"/>
        <end position="231"/>
    </location>
</feature>
<keyword evidence="2" id="KW-0472">Membrane</keyword>
<feature type="region of interest" description="Disordered" evidence="1">
    <location>
        <begin position="212"/>
        <end position="231"/>
    </location>
</feature>
<dbReference type="Proteomes" id="UP000199448">
    <property type="component" value="Unassembled WGS sequence"/>
</dbReference>